<keyword evidence="2" id="KW-0472">Membrane</keyword>
<evidence type="ECO:0000313" key="4">
    <source>
        <dbReference type="Proteomes" id="UP000176915"/>
    </source>
</evidence>
<dbReference type="InterPro" id="IPR008969">
    <property type="entry name" value="CarboxyPept-like_regulatory"/>
</dbReference>
<keyword evidence="2" id="KW-0812">Transmembrane</keyword>
<evidence type="ECO:0000256" key="2">
    <source>
        <dbReference type="SAM" id="Phobius"/>
    </source>
</evidence>
<dbReference type="SUPFAM" id="SSF49464">
    <property type="entry name" value="Carboxypeptidase regulatory domain-like"/>
    <property type="match status" value="1"/>
</dbReference>
<dbReference type="EMBL" id="MFFY01000050">
    <property type="protein sequence ID" value="OGF30459.1"/>
    <property type="molecule type" value="Genomic_DNA"/>
</dbReference>
<sequence>MLILKNKNGVSLMEVLVTIGILALLILAIFSLTQYVLKITAENKFRLGAIMLADQKMERIKNLPYSQVGTLNGIINGPIPDNEVVNNLSGLFYVNTLIRYIDDPFDGALGGSPDDLLPTDYKEARIRIRWFGQFGQKDVVFYTKITPKGMETSAGGGILSIMVFNASGQPVSQADVHIENNSLMPTVNFDAQTNAAGRLDFPGAPQAIESYEISATKAGYSTSSTSPRTASNPNPTQPHATVLNDQKTEISFAIDLVSNLTIKTINQSLPENWKVNNDNGIENQTNSRLAIDNGGFLYLVWQDYRASSDSKIYAQKYNPNGQIQWNANDVIIGPANNQILPEIKISTSTGDLYIGWNDNSNGNQDGYLVKRSAFDGSDLWNGARKIDTEADAADQTNVRLALFDKEQQTYATVVWQDNRNGNLDIYLQRYDGNKNESFNPEIKINKNSGNSGQSEPAVTIDLSDNIYAAWTDERDGNLNIYAAKYSGSGQALWQSDIKINTDSGTANHYNPAIASDSLGNIYLAWTDERNGNADIYLAKYNDAGQALWSPDNIMVNAYAPAGQSDPSLALDNADNLYISWTDERDGNQDIYAQKINAGGNRLWPDDIRININLGVSNQYNSEIIVSPFNNEAYASWQDDRSGNYDIYTSLVENYGAITNIANVPLIIKGAKTIGTNPIIFKYDRQFITNSSGQLILSNLEWDSYSINLSPSYSTYHLVMSAPELPLNLAPNTDLELILYLDD</sequence>
<name>A0A1F5SV01_9BACT</name>
<keyword evidence="2" id="KW-1133">Transmembrane helix</keyword>
<comment type="caution">
    <text evidence="3">The sequence shown here is derived from an EMBL/GenBank/DDBJ whole genome shotgun (WGS) entry which is preliminary data.</text>
</comment>
<dbReference type="Proteomes" id="UP000176915">
    <property type="component" value="Unassembled WGS sequence"/>
</dbReference>
<dbReference type="Gene3D" id="2.60.40.1120">
    <property type="entry name" value="Carboxypeptidase-like, regulatory domain"/>
    <property type="match status" value="1"/>
</dbReference>
<proteinExistence type="predicted"/>
<organism evidence="3 4">
    <name type="scientific">Candidatus Falkowbacteria bacterium RIFCSPLOWO2_12_FULL_45_13</name>
    <dbReference type="NCBI Taxonomy" id="1797991"/>
    <lineage>
        <taxon>Bacteria</taxon>
        <taxon>Candidatus Falkowiibacteriota</taxon>
    </lineage>
</organism>
<evidence type="ECO:0000313" key="3">
    <source>
        <dbReference type="EMBL" id="OGF30459.1"/>
    </source>
</evidence>
<dbReference type="AlphaFoldDB" id="A0A1F5SV01"/>
<feature type="transmembrane region" description="Helical" evidence="2">
    <location>
        <begin position="12"/>
        <end position="37"/>
    </location>
</feature>
<accession>A0A1F5SV01</accession>
<feature type="region of interest" description="Disordered" evidence="1">
    <location>
        <begin position="219"/>
        <end position="239"/>
    </location>
</feature>
<protein>
    <submittedName>
        <fullName evidence="3">Uncharacterized protein</fullName>
    </submittedName>
</protein>
<reference evidence="3 4" key="1">
    <citation type="journal article" date="2016" name="Nat. Commun.">
        <title>Thousands of microbial genomes shed light on interconnected biogeochemical processes in an aquifer system.</title>
        <authorList>
            <person name="Anantharaman K."/>
            <person name="Brown C.T."/>
            <person name="Hug L.A."/>
            <person name="Sharon I."/>
            <person name="Castelle C.J."/>
            <person name="Probst A.J."/>
            <person name="Thomas B.C."/>
            <person name="Singh A."/>
            <person name="Wilkins M.J."/>
            <person name="Karaoz U."/>
            <person name="Brodie E.L."/>
            <person name="Williams K.H."/>
            <person name="Hubbard S.S."/>
            <person name="Banfield J.F."/>
        </authorList>
    </citation>
    <scope>NUCLEOTIDE SEQUENCE [LARGE SCALE GENOMIC DNA]</scope>
</reference>
<gene>
    <name evidence="3" type="ORF">A3H09_03780</name>
</gene>
<evidence type="ECO:0000256" key="1">
    <source>
        <dbReference type="SAM" id="MobiDB-lite"/>
    </source>
</evidence>